<name>A0A9X3EKU3_9BACT</name>
<reference evidence="2" key="1">
    <citation type="submission" date="2022-11" db="EMBL/GenBank/DDBJ databases">
        <title>Minimal conservation of predation-associated metabolite biosynthetic gene clusters underscores biosynthetic potential of Myxococcota including descriptions for ten novel species: Archangium lansinium sp. nov., Myxococcus landrumus sp. nov., Nannocystis bai.</title>
        <authorList>
            <person name="Ahearne A."/>
            <person name="Stevens C."/>
            <person name="Phillips K."/>
        </authorList>
    </citation>
    <scope>NUCLEOTIDE SEQUENCE</scope>
    <source>
        <strain evidence="2">Na p29</strain>
    </source>
</reference>
<feature type="region of interest" description="Disordered" evidence="1">
    <location>
        <begin position="1"/>
        <end position="23"/>
    </location>
</feature>
<dbReference type="RefSeq" id="WP_267766643.1">
    <property type="nucleotide sequence ID" value="NZ_JAPNKE010000002.1"/>
</dbReference>
<sequence>MEIVEREDEARGDRLRAEAEGAEDAQLARHELTVEAGGLGGEAVDELAGAELAAGVGGIDAGVGGGCARVGGRSVGGVAGSLGGVAGAAAGGVLAVADAVLDIEVTRGEERGGSGGSIAEGYAWWPFSE</sequence>
<protein>
    <submittedName>
        <fullName evidence="2">Uncharacterized protein</fullName>
    </submittedName>
</protein>
<evidence type="ECO:0000313" key="2">
    <source>
        <dbReference type="EMBL" id="MCY1005025.1"/>
    </source>
</evidence>
<organism evidence="2 3">
    <name type="scientific">Nannocystis pusilla</name>
    <dbReference type="NCBI Taxonomy" id="889268"/>
    <lineage>
        <taxon>Bacteria</taxon>
        <taxon>Pseudomonadati</taxon>
        <taxon>Myxococcota</taxon>
        <taxon>Polyangia</taxon>
        <taxon>Nannocystales</taxon>
        <taxon>Nannocystaceae</taxon>
        <taxon>Nannocystis</taxon>
    </lineage>
</organism>
<accession>A0A9X3EKU3</accession>
<keyword evidence="3" id="KW-1185">Reference proteome</keyword>
<dbReference type="EMBL" id="JAPNKE010000002">
    <property type="protein sequence ID" value="MCY1005025.1"/>
    <property type="molecule type" value="Genomic_DNA"/>
</dbReference>
<gene>
    <name evidence="2" type="ORF">OV079_05455</name>
</gene>
<evidence type="ECO:0000313" key="3">
    <source>
        <dbReference type="Proteomes" id="UP001150924"/>
    </source>
</evidence>
<evidence type="ECO:0000256" key="1">
    <source>
        <dbReference type="SAM" id="MobiDB-lite"/>
    </source>
</evidence>
<dbReference type="Proteomes" id="UP001150924">
    <property type="component" value="Unassembled WGS sequence"/>
</dbReference>
<comment type="caution">
    <text evidence="2">The sequence shown here is derived from an EMBL/GenBank/DDBJ whole genome shotgun (WGS) entry which is preliminary data.</text>
</comment>
<proteinExistence type="predicted"/>
<dbReference type="AlphaFoldDB" id="A0A9X3EKU3"/>
<feature type="compositionally biased region" description="Basic and acidic residues" evidence="1">
    <location>
        <begin position="8"/>
        <end position="19"/>
    </location>
</feature>